<name>A0ACC1YJF0_MELAZ</name>
<dbReference type="Proteomes" id="UP001164539">
    <property type="component" value="Chromosome 3"/>
</dbReference>
<comment type="caution">
    <text evidence="1">The sequence shown here is derived from an EMBL/GenBank/DDBJ whole genome shotgun (WGS) entry which is preliminary data.</text>
</comment>
<evidence type="ECO:0000313" key="2">
    <source>
        <dbReference type="Proteomes" id="UP001164539"/>
    </source>
</evidence>
<reference evidence="1 2" key="1">
    <citation type="journal article" date="2023" name="Science">
        <title>Complex scaffold remodeling in plant triterpene biosynthesis.</title>
        <authorList>
            <person name="De La Pena R."/>
            <person name="Hodgson H."/>
            <person name="Liu J.C."/>
            <person name="Stephenson M.J."/>
            <person name="Martin A.C."/>
            <person name="Owen C."/>
            <person name="Harkess A."/>
            <person name="Leebens-Mack J."/>
            <person name="Jimenez L.E."/>
            <person name="Osbourn A."/>
            <person name="Sattely E.S."/>
        </authorList>
    </citation>
    <scope>NUCLEOTIDE SEQUENCE [LARGE SCALE GENOMIC DNA]</scope>
    <source>
        <strain evidence="2">cv. JPN11</strain>
        <tissue evidence="1">Leaf</tissue>
    </source>
</reference>
<proteinExistence type="predicted"/>
<gene>
    <name evidence="1" type="ORF">OWV82_006564</name>
</gene>
<protein>
    <submittedName>
        <fullName evidence="1">Uncharacterized protein</fullName>
    </submittedName>
</protein>
<dbReference type="EMBL" id="CM051396">
    <property type="protein sequence ID" value="KAJ4723158.1"/>
    <property type="molecule type" value="Genomic_DNA"/>
</dbReference>
<organism evidence="1 2">
    <name type="scientific">Melia azedarach</name>
    <name type="common">Chinaberry tree</name>
    <dbReference type="NCBI Taxonomy" id="155640"/>
    <lineage>
        <taxon>Eukaryota</taxon>
        <taxon>Viridiplantae</taxon>
        <taxon>Streptophyta</taxon>
        <taxon>Embryophyta</taxon>
        <taxon>Tracheophyta</taxon>
        <taxon>Spermatophyta</taxon>
        <taxon>Magnoliopsida</taxon>
        <taxon>eudicotyledons</taxon>
        <taxon>Gunneridae</taxon>
        <taxon>Pentapetalae</taxon>
        <taxon>rosids</taxon>
        <taxon>malvids</taxon>
        <taxon>Sapindales</taxon>
        <taxon>Meliaceae</taxon>
        <taxon>Melia</taxon>
    </lineage>
</organism>
<sequence length="121" mass="13315">MKCPGTPSRNDIPSTKLPPRPPTFKRKMGSSPVQRSNSCPIPKYLKEMTECRRELLGYAEECVNAQTAMNAARGHYANNIATSSNTGASLRRGALIVKVKCPCGASYQILLFEGICYYKLV</sequence>
<evidence type="ECO:0000313" key="1">
    <source>
        <dbReference type="EMBL" id="KAJ4723158.1"/>
    </source>
</evidence>
<accession>A0ACC1YJF0</accession>
<keyword evidence="2" id="KW-1185">Reference proteome</keyword>